<dbReference type="InterPro" id="IPR027417">
    <property type="entry name" value="P-loop_NTPase"/>
</dbReference>
<keyword evidence="6" id="KW-1185">Reference proteome</keyword>
<dbReference type="InterPro" id="IPR001482">
    <property type="entry name" value="T2SS/T4SS_dom"/>
</dbReference>
<evidence type="ECO:0000256" key="1">
    <source>
        <dbReference type="ARBA" id="ARBA00006611"/>
    </source>
</evidence>
<dbReference type="SMART" id="SM00382">
    <property type="entry name" value="AAA"/>
    <property type="match status" value="1"/>
</dbReference>
<dbReference type="OrthoDB" id="5790493at2"/>
<dbReference type="PROSITE" id="PS00662">
    <property type="entry name" value="T2SP_E"/>
    <property type="match status" value="1"/>
</dbReference>
<sequence>MQEDQRIIHLWQETLDQAFLEKATDVHVEAQEEFTHIRFRIDGNLRTYRRIKGGFHEHLCAHIKVLAQLDIAEKRLPQDGRLQFTPEQMVGMNDARTIHHIIDCRVSTLPTVHGEKIVVRLLTHPNGQFRLEQLGYDTQQINDVRSSLHAPQGLILVTGPTGSGKTLTLYTFLALLNDGSRNISAVEDPPEILLSGINQVAINEKLGMDFSKSLRAMLRQDPDVIMIGEIRDAVTAQTALQAAQTGHLVLASLHTNNCVSTITRLRNLGCEQDVLAQCLLLVTAQRLIRKICTACSAHQPNCPECKNTRYSGRFAVHEVLKMNSIIRNSIENNQCPNELSKLAEMHGMRSLSAQGHLLVKSGKTTASEVLSKIGDDE</sequence>
<name>A0A1W2AD03_9BURK</name>
<feature type="domain" description="Bacterial type II secretion system protein E" evidence="4">
    <location>
        <begin position="218"/>
        <end position="232"/>
    </location>
</feature>
<dbReference type="GO" id="GO:0005524">
    <property type="term" value="F:ATP binding"/>
    <property type="evidence" value="ECO:0007669"/>
    <property type="project" value="UniProtKB-KW"/>
</dbReference>
<dbReference type="CDD" id="cd01129">
    <property type="entry name" value="PulE-GspE-like"/>
    <property type="match status" value="1"/>
</dbReference>
<dbReference type="AlphaFoldDB" id="A0A1W2AD03"/>
<dbReference type="Gene3D" id="3.40.50.300">
    <property type="entry name" value="P-loop containing nucleotide triphosphate hydrolases"/>
    <property type="match status" value="1"/>
</dbReference>
<organism evidence="5 6">
    <name type="scientific">Polynucleobacter kasalickyi</name>
    <dbReference type="NCBI Taxonomy" id="1938817"/>
    <lineage>
        <taxon>Bacteria</taxon>
        <taxon>Pseudomonadati</taxon>
        <taxon>Pseudomonadota</taxon>
        <taxon>Betaproteobacteria</taxon>
        <taxon>Burkholderiales</taxon>
        <taxon>Burkholderiaceae</taxon>
        <taxon>Polynucleobacter</taxon>
    </lineage>
</organism>
<dbReference type="PANTHER" id="PTHR30258:SF2">
    <property type="entry name" value="COMG OPERON PROTEIN 1"/>
    <property type="match status" value="1"/>
</dbReference>
<comment type="similarity">
    <text evidence="1">Belongs to the GSP E family.</text>
</comment>
<dbReference type="InterPro" id="IPR003593">
    <property type="entry name" value="AAA+_ATPase"/>
</dbReference>
<evidence type="ECO:0000313" key="6">
    <source>
        <dbReference type="Proteomes" id="UP000192708"/>
    </source>
</evidence>
<dbReference type="GO" id="GO:0016887">
    <property type="term" value="F:ATP hydrolysis activity"/>
    <property type="evidence" value="ECO:0007669"/>
    <property type="project" value="TreeGrafter"/>
</dbReference>
<evidence type="ECO:0000256" key="2">
    <source>
        <dbReference type="ARBA" id="ARBA00022741"/>
    </source>
</evidence>
<keyword evidence="2" id="KW-0547">Nucleotide-binding</keyword>
<gene>
    <name evidence="5" type="ORF">SAMN06296008_10878</name>
</gene>
<dbReference type="Gene3D" id="3.30.450.90">
    <property type="match status" value="1"/>
</dbReference>
<dbReference type="RefSeq" id="WP_084283726.1">
    <property type="nucleotide sequence ID" value="NZ_FWXJ01000008.1"/>
</dbReference>
<protein>
    <submittedName>
        <fullName evidence="5">Type II secretion system protein E (GspE)</fullName>
    </submittedName>
</protein>
<dbReference type="PANTHER" id="PTHR30258">
    <property type="entry name" value="TYPE II SECRETION SYSTEM PROTEIN GSPE-RELATED"/>
    <property type="match status" value="1"/>
</dbReference>
<evidence type="ECO:0000313" key="5">
    <source>
        <dbReference type="EMBL" id="SMC58524.1"/>
    </source>
</evidence>
<accession>A0A1W2AD03</accession>
<dbReference type="Pfam" id="PF00437">
    <property type="entry name" value="T2SSE"/>
    <property type="match status" value="1"/>
</dbReference>
<dbReference type="SUPFAM" id="SSF52540">
    <property type="entry name" value="P-loop containing nucleoside triphosphate hydrolases"/>
    <property type="match status" value="1"/>
</dbReference>
<dbReference type="GO" id="GO:0005886">
    <property type="term" value="C:plasma membrane"/>
    <property type="evidence" value="ECO:0007669"/>
    <property type="project" value="TreeGrafter"/>
</dbReference>
<evidence type="ECO:0000256" key="3">
    <source>
        <dbReference type="ARBA" id="ARBA00022840"/>
    </source>
</evidence>
<reference evidence="5 6" key="1">
    <citation type="submission" date="2017-04" db="EMBL/GenBank/DDBJ databases">
        <authorList>
            <person name="Afonso C.L."/>
            <person name="Miller P.J."/>
            <person name="Scott M.A."/>
            <person name="Spackman E."/>
            <person name="Goraichik I."/>
            <person name="Dimitrov K.M."/>
            <person name="Suarez D.L."/>
            <person name="Swayne D.E."/>
        </authorList>
    </citation>
    <scope>NUCLEOTIDE SEQUENCE [LARGE SCALE GENOMIC DNA]</scope>
    <source>
        <strain evidence="5 6">VK13</strain>
    </source>
</reference>
<keyword evidence="3" id="KW-0067">ATP-binding</keyword>
<proteinExistence type="inferred from homology"/>
<dbReference type="EMBL" id="FWXJ01000008">
    <property type="protein sequence ID" value="SMC58524.1"/>
    <property type="molecule type" value="Genomic_DNA"/>
</dbReference>
<evidence type="ECO:0000259" key="4">
    <source>
        <dbReference type="PROSITE" id="PS00662"/>
    </source>
</evidence>
<dbReference type="STRING" id="1938817.SAMN06296008_10878"/>
<dbReference type="Proteomes" id="UP000192708">
    <property type="component" value="Unassembled WGS sequence"/>
</dbReference>